<dbReference type="Gene3D" id="1.10.1040.10">
    <property type="entry name" value="N-(1-d-carboxylethyl)-l-norvaline Dehydrogenase, domain 2"/>
    <property type="match status" value="1"/>
</dbReference>
<evidence type="ECO:0000313" key="7">
    <source>
        <dbReference type="Proteomes" id="UP000068026"/>
    </source>
</evidence>
<evidence type="ECO:0000256" key="2">
    <source>
        <dbReference type="ARBA" id="ARBA00048615"/>
    </source>
</evidence>
<feature type="domain" description="Mannitol dehydrogenase N-terminal" evidence="3">
    <location>
        <begin position="38"/>
        <end position="307"/>
    </location>
</feature>
<keyword evidence="1 5" id="KW-0560">Oxidoreductase</keyword>
<dbReference type="KEGG" id="cpro:CPRO_09690"/>
<reference evidence="7" key="2">
    <citation type="submission" date="2016-01" db="EMBL/GenBank/DDBJ databases">
        <authorList>
            <person name="Poehlein A."/>
            <person name="Schlien K."/>
            <person name="Gottschalk G."/>
            <person name="Buckel W."/>
            <person name="Daniel R."/>
        </authorList>
    </citation>
    <scope>NUCLEOTIDE SEQUENCE [LARGE SCALE GENOMIC DNA]</scope>
    <source>
        <strain evidence="7">X2</strain>
    </source>
</reference>
<evidence type="ECO:0000259" key="4">
    <source>
        <dbReference type="Pfam" id="PF08125"/>
    </source>
</evidence>
<gene>
    <name evidence="5" type="primary">por</name>
    <name evidence="5" type="ORF">CPRO_09690</name>
    <name evidence="6" type="ORF">SAMN02745151_00514</name>
</gene>
<evidence type="ECO:0000313" key="6">
    <source>
        <dbReference type="EMBL" id="SHE38703.1"/>
    </source>
</evidence>
<proteinExistence type="predicted"/>
<reference evidence="5 7" key="1">
    <citation type="journal article" date="2016" name="Genome Announc.">
        <title>Complete Genome Sequence of the Amino Acid-Fermenting Clostridium propionicum X2 (DSM 1682).</title>
        <authorList>
            <person name="Poehlein A."/>
            <person name="Schlien K."/>
            <person name="Chowdhury N.P."/>
            <person name="Gottschalk G."/>
            <person name="Buckel W."/>
            <person name="Daniel R."/>
        </authorList>
    </citation>
    <scope>NUCLEOTIDE SEQUENCE [LARGE SCALE GENOMIC DNA]</scope>
    <source>
        <strain evidence="5 7">X2</strain>
    </source>
</reference>
<dbReference type="InterPro" id="IPR050988">
    <property type="entry name" value="Mannitol_DH/Oxidoreductase"/>
</dbReference>
<dbReference type="PANTHER" id="PTHR43362:SF1">
    <property type="entry name" value="MANNITOL DEHYDROGENASE 2-RELATED"/>
    <property type="match status" value="1"/>
</dbReference>
<dbReference type="EMBL" id="FQUA01000002">
    <property type="protein sequence ID" value="SHE38703.1"/>
    <property type="molecule type" value="Genomic_DNA"/>
</dbReference>
<evidence type="ECO:0000313" key="5">
    <source>
        <dbReference type="EMBL" id="AMJ40567.1"/>
    </source>
</evidence>
<evidence type="ECO:0000256" key="1">
    <source>
        <dbReference type="ARBA" id="ARBA00023002"/>
    </source>
</evidence>
<reference evidence="6" key="3">
    <citation type="submission" date="2016-11" db="EMBL/GenBank/DDBJ databases">
        <authorList>
            <person name="Varghese N."/>
            <person name="Submissions S."/>
        </authorList>
    </citation>
    <scope>NUCLEOTIDE SEQUENCE</scope>
    <source>
        <strain evidence="6">DSM 1682</strain>
    </source>
</reference>
<accession>A0A0X8V9J4</accession>
<dbReference type="GO" id="GO:0008926">
    <property type="term" value="F:mannitol-1-phosphate 5-dehydrogenase activity"/>
    <property type="evidence" value="ECO:0007669"/>
    <property type="project" value="UniProtKB-EC"/>
</dbReference>
<evidence type="ECO:0000313" key="8">
    <source>
        <dbReference type="Proteomes" id="UP000184204"/>
    </source>
</evidence>
<dbReference type="RefSeq" id="WP_066048456.1">
    <property type="nucleotide sequence ID" value="NZ_CP014223.1"/>
</dbReference>
<dbReference type="InterPro" id="IPR036291">
    <property type="entry name" value="NAD(P)-bd_dom_sf"/>
</dbReference>
<dbReference type="EC" id="1.1.1.-" evidence="5"/>
<dbReference type="Pfam" id="PF01232">
    <property type="entry name" value="Mannitol_dh"/>
    <property type="match status" value="1"/>
</dbReference>
<dbReference type="SUPFAM" id="SSF51735">
    <property type="entry name" value="NAD(P)-binding Rossmann-fold domains"/>
    <property type="match status" value="1"/>
</dbReference>
<feature type="domain" description="Mannitol dehydrogenase C-terminal" evidence="4">
    <location>
        <begin position="320"/>
        <end position="514"/>
    </location>
</feature>
<dbReference type="Proteomes" id="UP000068026">
    <property type="component" value="Chromosome"/>
</dbReference>
<evidence type="ECO:0000259" key="3">
    <source>
        <dbReference type="Pfam" id="PF01232"/>
    </source>
</evidence>
<keyword evidence="7" id="KW-1185">Reference proteome</keyword>
<protein>
    <submittedName>
        <fullName evidence="6">Fructuronate reductase</fullName>
    </submittedName>
    <submittedName>
        <fullName evidence="5">Polyol:NADP oxidoreductase</fullName>
        <ecNumber evidence="5">1.1.1.-</ecNumber>
    </submittedName>
</protein>
<dbReference type="InterPro" id="IPR013118">
    <property type="entry name" value="Mannitol_DH_C"/>
</dbReference>
<comment type="catalytic activity">
    <reaction evidence="2">
        <text>D-mannitol 1-phosphate + NAD(+) = beta-D-fructose 6-phosphate + NADH + H(+)</text>
        <dbReference type="Rhea" id="RHEA:19661"/>
        <dbReference type="ChEBI" id="CHEBI:15378"/>
        <dbReference type="ChEBI" id="CHEBI:57540"/>
        <dbReference type="ChEBI" id="CHEBI:57634"/>
        <dbReference type="ChEBI" id="CHEBI:57945"/>
        <dbReference type="ChEBI" id="CHEBI:61381"/>
        <dbReference type="EC" id="1.1.1.17"/>
    </reaction>
</comment>
<dbReference type="Pfam" id="PF08125">
    <property type="entry name" value="Mannitol_dh_C"/>
    <property type="match status" value="1"/>
</dbReference>
<dbReference type="Gene3D" id="3.40.50.720">
    <property type="entry name" value="NAD(P)-binding Rossmann-like Domain"/>
    <property type="match status" value="1"/>
</dbReference>
<dbReference type="EMBL" id="CP014223">
    <property type="protein sequence ID" value="AMJ40567.1"/>
    <property type="molecule type" value="Genomic_DNA"/>
</dbReference>
<dbReference type="AlphaFoldDB" id="A0A0X8V9J4"/>
<organism evidence="6 8">
    <name type="scientific">Anaerotignum propionicum DSM 1682</name>
    <dbReference type="NCBI Taxonomy" id="991789"/>
    <lineage>
        <taxon>Bacteria</taxon>
        <taxon>Bacillati</taxon>
        <taxon>Bacillota</taxon>
        <taxon>Clostridia</taxon>
        <taxon>Lachnospirales</taxon>
        <taxon>Anaerotignaceae</taxon>
        <taxon>Anaerotignum</taxon>
    </lineage>
</organism>
<dbReference type="InterPro" id="IPR013131">
    <property type="entry name" value="Mannitol_DH_N"/>
</dbReference>
<dbReference type="InterPro" id="IPR008927">
    <property type="entry name" value="6-PGluconate_DH-like_C_sf"/>
</dbReference>
<dbReference type="InterPro" id="IPR013328">
    <property type="entry name" value="6PGD_dom2"/>
</dbReference>
<dbReference type="SUPFAM" id="SSF48179">
    <property type="entry name" value="6-phosphogluconate dehydrogenase C-terminal domain-like"/>
    <property type="match status" value="1"/>
</dbReference>
<dbReference type="PANTHER" id="PTHR43362">
    <property type="entry name" value="MANNITOL DEHYDROGENASE DSF1-RELATED"/>
    <property type="match status" value="1"/>
</dbReference>
<dbReference type="Proteomes" id="UP000184204">
    <property type="component" value="Unassembled WGS sequence"/>
</dbReference>
<dbReference type="OrthoDB" id="271711at2"/>
<reference evidence="8" key="4">
    <citation type="submission" date="2016-11" db="EMBL/GenBank/DDBJ databases">
        <authorList>
            <person name="Jaros S."/>
            <person name="Januszkiewicz K."/>
            <person name="Wedrychowicz H."/>
        </authorList>
    </citation>
    <scope>NUCLEOTIDE SEQUENCE [LARGE SCALE GENOMIC DNA]</scope>
    <source>
        <strain evidence="8">DSM 1682</strain>
    </source>
</reference>
<sequence length="537" mass="60206">MKLNREGLKDIEFWLENEIKTPTYDIENTIKNTKETPRWIHFGGGNIFRGFIARLQDELLEKGLDDIGIIAAETFDFDIIDKIYKPYDNLVFSVGLRANGETKKQVLASICDSVKASIREESDFESLKKAFQAPSLQMASFTITEKGYALKDSKGNYFNTVLEDLENGPTKANHAMCITTALLLERFNAGKYPVAIVSMDNCSHNGEKLKASVLDVADKWLEKGFVNQAFIDYISDESKVSFPWSMIDKITPRPAKEIEENLISLGLEEISPVITNKGTFIAPFVNAEIPEYLVIEDNFPNGRPKLEEAGVYFSDRDTVNKSETMKVTTCLNPLHTALAVYGCLLGYDSIAKEMNDNELKKLVEKIGYDEGIKVVVDPKIINPRNFIDEVINERLPNPFIPDSPARIATDTSQKVAIRFGETMKAYIKSPSLDVNALQFIPLAIAGWFRYLLGVDDGLKPFKISDDPMLSDLQEGLKEIKIGNKDSYKGQLKPFLANKVIFGLDLVEAGLSEKIELMFLELIEGSGAVRKTLVKYLD</sequence>
<name>A0A0X8V9J4_ANAPI</name>